<evidence type="ECO:0000256" key="2">
    <source>
        <dbReference type="ARBA" id="ARBA00023211"/>
    </source>
</evidence>
<keyword evidence="2" id="KW-0464">Manganese</keyword>
<evidence type="ECO:0000313" key="4">
    <source>
        <dbReference type="Proteomes" id="UP001174677"/>
    </source>
</evidence>
<organism evidence="3 4">
    <name type="scientific">Hevea brasiliensis</name>
    <name type="common">Para rubber tree</name>
    <name type="synonym">Siphonia brasiliensis</name>
    <dbReference type="NCBI Taxonomy" id="3981"/>
    <lineage>
        <taxon>Eukaryota</taxon>
        <taxon>Viridiplantae</taxon>
        <taxon>Streptophyta</taxon>
        <taxon>Embryophyta</taxon>
        <taxon>Tracheophyta</taxon>
        <taxon>Spermatophyta</taxon>
        <taxon>Magnoliopsida</taxon>
        <taxon>eudicotyledons</taxon>
        <taxon>Gunneridae</taxon>
        <taxon>Pentapetalae</taxon>
        <taxon>rosids</taxon>
        <taxon>fabids</taxon>
        <taxon>Malpighiales</taxon>
        <taxon>Euphorbiaceae</taxon>
        <taxon>Crotonoideae</taxon>
        <taxon>Micrandreae</taxon>
        <taxon>Hevea</taxon>
    </lineage>
</organism>
<accession>A0ABQ9KPY5</accession>
<reference evidence="3" key="1">
    <citation type="journal article" date="2023" name="Plant Biotechnol. J.">
        <title>Chromosome-level wild Hevea brasiliensis genome provides new tools for genomic-assisted breeding and valuable loci to elevate rubber yield.</title>
        <authorList>
            <person name="Cheng H."/>
            <person name="Song X."/>
            <person name="Hu Y."/>
            <person name="Wu T."/>
            <person name="Yang Q."/>
            <person name="An Z."/>
            <person name="Feng S."/>
            <person name="Deng Z."/>
            <person name="Wu W."/>
            <person name="Zeng X."/>
            <person name="Tu M."/>
            <person name="Wang X."/>
            <person name="Huang H."/>
        </authorList>
    </citation>
    <scope>NUCLEOTIDE SEQUENCE</scope>
    <source>
        <strain evidence="3">MT/VB/25A 57/8</strain>
    </source>
</reference>
<keyword evidence="4" id="KW-1185">Reference proteome</keyword>
<dbReference type="PANTHER" id="PTHR11183">
    <property type="entry name" value="GLYCOGENIN SUBFAMILY MEMBER"/>
    <property type="match status" value="1"/>
</dbReference>
<evidence type="ECO:0000313" key="3">
    <source>
        <dbReference type="EMBL" id="KAJ9146169.1"/>
    </source>
</evidence>
<gene>
    <name evidence="3" type="ORF">P3X46_028473</name>
</gene>
<sequence length="132" mass="15869">MKTRFFGADPPILYVLHYLGYKPWICVQDYDCNWNVDILQEFASDVARKTWWKVHDAMPENLQKYCLLRSKQKTALDWDRRQAEKDKRLKTCFEEFCFWESMLWYRGDKNWTDNATVTPSLPPITNTSLSFL</sequence>
<keyword evidence="1" id="KW-0808">Transferase</keyword>
<dbReference type="Proteomes" id="UP001174677">
    <property type="component" value="Chromosome 16"/>
</dbReference>
<dbReference type="InterPro" id="IPR050587">
    <property type="entry name" value="GNT1/Glycosyltrans_8"/>
</dbReference>
<proteinExistence type="predicted"/>
<evidence type="ECO:0000256" key="1">
    <source>
        <dbReference type="ARBA" id="ARBA00022676"/>
    </source>
</evidence>
<keyword evidence="1" id="KW-0328">Glycosyltransferase</keyword>
<dbReference type="EMBL" id="JARPOI010000016">
    <property type="protein sequence ID" value="KAJ9146169.1"/>
    <property type="molecule type" value="Genomic_DNA"/>
</dbReference>
<protein>
    <submittedName>
        <fullName evidence="3">Uncharacterized protein</fullName>
    </submittedName>
</protein>
<name>A0ABQ9KPY5_HEVBR</name>
<comment type="caution">
    <text evidence="3">The sequence shown here is derived from an EMBL/GenBank/DDBJ whole genome shotgun (WGS) entry which is preliminary data.</text>
</comment>